<evidence type="ECO:0000256" key="1">
    <source>
        <dbReference type="SAM" id="Coils"/>
    </source>
</evidence>
<dbReference type="AlphaFoldDB" id="A0A4P9J6M3"/>
<name>A0A4P9J6M3_9GAMM</name>
<feature type="coiled-coil region" evidence="1">
    <location>
        <begin position="261"/>
        <end position="288"/>
    </location>
</feature>
<dbReference type="PANTHER" id="PTHR32114">
    <property type="entry name" value="ABC TRANSPORTER ABCH.3"/>
    <property type="match status" value="1"/>
</dbReference>
<accession>A0A4P9J6M3</accession>
<dbReference type="KEGG" id="pdv:FFU37_19885"/>
<evidence type="ECO:0000313" key="4">
    <source>
        <dbReference type="Proteomes" id="UP000310065"/>
    </source>
</evidence>
<dbReference type="SUPFAM" id="SSF52540">
    <property type="entry name" value="P-loop containing nucleoside triphosphate hydrolases"/>
    <property type="match status" value="1"/>
</dbReference>
<organism evidence="3 4">
    <name type="scientific">Pseudoalteromonas distincta</name>
    <dbReference type="NCBI Taxonomy" id="77608"/>
    <lineage>
        <taxon>Bacteria</taxon>
        <taxon>Pseudomonadati</taxon>
        <taxon>Pseudomonadota</taxon>
        <taxon>Gammaproteobacteria</taxon>
        <taxon>Alteromonadales</taxon>
        <taxon>Pseudoalteromonadaceae</taxon>
        <taxon>Pseudoalteromonas</taxon>
    </lineage>
</organism>
<keyword evidence="1" id="KW-0175">Coiled coil</keyword>
<reference evidence="3 4" key="1">
    <citation type="submission" date="2019-05" db="EMBL/GenBank/DDBJ databases">
        <title>Complete genome sequence of Pseudoalteromonas sp. 16-SW-7(T) isolated from the Okhotsk Sea, Russia.</title>
        <authorList>
            <person name="Nguyen T.H."/>
            <person name="Nedashkovskaya O.I."/>
            <person name="Kim S.-G."/>
        </authorList>
    </citation>
    <scope>NUCLEOTIDE SEQUENCE [LARGE SCALE GENOMIC DNA]</scope>
    <source>
        <strain evidence="3 4">16-SW-7</strain>
    </source>
</reference>
<dbReference type="EMBL" id="CP040559">
    <property type="protein sequence ID" value="QCU76712.1"/>
    <property type="molecule type" value="Genomic_DNA"/>
</dbReference>
<protein>
    <recommendedName>
        <fullName evidence="2">Rad50/SbcC-type AAA domain-containing protein</fullName>
    </recommendedName>
</protein>
<dbReference type="Gene3D" id="3.40.50.300">
    <property type="entry name" value="P-loop containing nucleotide triphosphate hydrolases"/>
    <property type="match status" value="2"/>
</dbReference>
<dbReference type="InterPro" id="IPR027417">
    <property type="entry name" value="P-loop_NTPase"/>
</dbReference>
<dbReference type="PANTHER" id="PTHR32114:SF2">
    <property type="entry name" value="ABC TRANSPORTER ABCH.3"/>
    <property type="match status" value="1"/>
</dbReference>
<evidence type="ECO:0000313" key="3">
    <source>
        <dbReference type="EMBL" id="QCU76712.1"/>
    </source>
</evidence>
<evidence type="ECO:0000259" key="2">
    <source>
        <dbReference type="Pfam" id="PF13476"/>
    </source>
</evidence>
<proteinExistence type="predicted"/>
<dbReference type="GeneID" id="88777932"/>
<feature type="coiled-coil region" evidence="1">
    <location>
        <begin position="489"/>
        <end position="519"/>
    </location>
</feature>
<dbReference type="RefSeq" id="WP_138490409.1">
    <property type="nucleotide sequence ID" value="NZ_CP040559.1"/>
</dbReference>
<feature type="domain" description="Rad50/SbcC-type AAA" evidence="2">
    <location>
        <begin position="5"/>
        <end position="287"/>
    </location>
</feature>
<gene>
    <name evidence="3" type="ORF">FFU37_19885</name>
</gene>
<dbReference type="InterPro" id="IPR038729">
    <property type="entry name" value="Rad50/SbcC_AAA"/>
</dbReference>
<sequence length="1057" mass="122205">MKIKKVEIQAFKGYLKKEDSTFDFMINDEPAKLVAIHAPNGYGKTSFYDAIDYAITNNIHRYIRIPSIKTLNNKLSSDQIHDSGNDFGSKLILRNINNPDKLNTTVTVDTTIENFTASISADKATRDYVFDPNKTPKDRKFFEKVILSQEAIDGYIRESRPEQRYLEFIECQSDDIKELESSRIELYQALSDINSMKTIIEDKLTLLKKESIDSHKDSIVKEKFTKYVSELIKLGIELPSFDGVEQNKIKEQIEMVLNNKLYLIEEKNKSLNEEKDIIKKEISKYHAEYRKSFREIKRLSLEKGAILSNKNNYENHQLLIKKIFNENKELDFKIKLQNEAFKYYEKIPAYIKAKLNVNSLVKSNEDKYHKVKELSASNLKLSKTIENSKEIINSGLSYINVLQRKRDGLDGNYLQLEELTNKKIHLIEKSNKDKEELSVNETRVSEINEIISKTKNIDFVSYGWENGLQELGLITSDDYKLILSNKIKLHNIQKEENKLKQSASNLKENEEELKKLQGYGLTYLSKVSNSSISNCPLCYSPFENHDKLCESIQNNEYLKDFIDPIYQKNLEFRKNKEAINSSTNEIAQRYELLVLQHLSDKQLKLNDLLSEQEKIKGILSKDSNELHDFEKRINNLHSITQGKDKDTNIADINNEIYLYENSHNRLNEVIDTHNLTIINNKEEIFALESLISNNNEDLKELSLVKEFEEFLIAKLSIELNSTIEDDVKTTFYNTLSILNESSDTKKQNIANLELEKDKLSQPIETYLRLSEDDAIESFNKIFTDINIKINREKENIDSLYSILPINIQSDVFEMNEDDLSSILNHQFNEKSFEYDNSSKISFCLRGLLNLLEVYSKYIKVINIDAQIKNEEEELSSISSVVSILNDDVSSINTRLKKKIDSYFYSELVNQIYSKIDPHPGFKKVVFECTFSDNDKPKLNVYLSNDESSALISPNIYLSSAQISVLSLSIFMARALNSEEYKGNAVDCILIDDPVQSMDSINVLSVIDLFRNLAVMFNKQIIISTHDERFYNLFKAKAPRNISKFLELESHGKVKSGL</sequence>
<dbReference type="Proteomes" id="UP000310065">
    <property type="component" value="Chromosome S1"/>
</dbReference>
<dbReference type="Pfam" id="PF13476">
    <property type="entry name" value="AAA_23"/>
    <property type="match status" value="1"/>
</dbReference>